<dbReference type="EMBL" id="CP022163">
    <property type="protein sequence ID" value="ATB34094.1"/>
    <property type="molecule type" value="Genomic_DNA"/>
</dbReference>
<protein>
    <submittedName>
        <fullName evidence="10">Acyl-CoA dehydrogenase</fullName>
    </submittedName>
</protein>
<dbReference type="GO" id="GO:0003995">
    <property type="term" value="F:acyl-CoA dehydrogenase activity"/>
    <property type="evidence" value="ECO:0007669"/>
    <property type="project" value="InterPro"/>
</dbReference>
<dbReference type="InterPro" id="IPR009100">
    <property type="entry name" value="AcylCoA_DH/oxidase_NM_dom_sf"/>
</dbReference>
<evidence type="ECO:0000259" key="6">
    <source>
        <dbReference type="Pfam" id="PF00441"/>
    </source>
</evidence>
<dbReference type="OrthoDB" id="9771038at2"/>
<dbReference type="InterPro" id="IPR041504">
    <property type="entry name" value="AidB_N"/>
</dbReference>
<feature type="domain" description="Adaptive response protein AidB N-terminal" evidence="8">
    <location>
        <begin position="12"/>
        <end position="160"/>
    </location>
</feature>
<dbReference type="SUPFAM" id="SSF56645">
    <property type="entry name" value="Acyl-CoA dehydrogenase NM domain-like"/>
    <property type="match status" value="1"/>
</dbReference>
<dbReference type="RefSeq" id="WP_095982040.1">
    <property type="nucleotide sequence ID" value="NZ_CP022163.1"/>
</dbReference>
<dbReference type="Gene3D" id="2.40.110.20">
    <property type="match status" value="1"/>
</dbReference>
<keyword evidence="11" id="KW-1185">Reference proteome</keyword>
<comment type="cofactor">
    <cofactor evidence="1 5">
        <name>FAD</name>
        <dbReference type="ChEBI" id="CHEBI:57692"/>
    </cofactor>
</comment>
<dbReference type="Proteomes" id="UP000217289">
    <property type="component" value="Chromosome"/>
</dbReference>
<evidence type="ECO:0000313" key="10">
    <source>
        <dbReference type="EMBL" id="ATB34094.1"/>
    </source>
</evidence>
<dbReference type="AlphaFoldDB" id="A0A250IQT5"/>
<dbReference type="Pfam" id="PF22217">
    <property type="entry name" value="ACDH-11_C"/>
    <property type="match status" value="1"/>
</dbReference>
<dbReference type="PROSITE" id="PS00073">
    <property type="entry name" value="ACYL_COA_DH_2"/>
    <property type="match status" value="1"/>
</dbReference>
<evidence type="ECO:0000256" key="4">
    <source>
        <dbReference type="ARBA" id="ARBA00022827"/>
    </source>
</evidence>
<dbReference type="SUPFAM" id="SSF47203">
    <property type="entry name" value="Acyl-CoA dehydrogenase C-terminal domain-like"/>
    <property type="match status" value="1"/>
</dbReference>
<dbReference type="KEGG" id="mbd:MEBOL_007595"/>
<proteinExistence type="inferred from homology"/>
<dbReference type="InterPro" id="IPR006091">
    <property type="entry name" value="Acyl-CoA_Oxase/DH_mid-dom"/>
</dbReference>
<dbReference type="InterPro" id="IPR009075">
    <property type="entry name" value="AcylCo_DH/oxidase_C"/>
</dbReference>
<keyword evidence="3 5" id="KW-0285">Flavoprotein</keyword>
<dbReference type="Pfam" id="PF00441">
    <property type="entry name" value="Acyl-CoA_dh_1"/>
    <property type="match status" value="1"/>
</dbReference>
<evidence type="ECO:0000256" key="1">
    <source>
        <dbReference type="ARBA" id="ARBA00001974"/>
    </source>
</evidence>
<dbReference type="InterPro" id="IPR052904">
    <property type="entry name" value="Acyl-CoA_dehydrogenase-like"/>
</dbReference>
<reference evidence="10 11" key="1">
    <citation type="submission" date="2017-06" db="EMBL/GenBank/DDBJ databases">
        <authorList>
            <person name="Kim H.J."/>
            <person name="Triplett B.A."/>
        </authorList>
    </citation>
    <scope>NUCLEOTIDE SEQUENCE [LARGE SCALE GENOMIC DNA]</scope>
    <source>
        <strain evidence="10 11">DSM 14713</strain>
    </source>
</reference>
<evidence type="ECO:0000256" key="2">
    <source>
        <dbReference type="ARBA" id="ARBA00009347"/>
    </source>
</evidence>
<evidence type="ECO:0000313" key="11">
    <source>
        <dbReference type="Proteomes" id="UP000217289"/>
    </source>
</evidence>
<dbReference type="InterPro" id="IPR036250">
    <property type="entry name" value="AcylCo_DH-like_C"/>
</dbReference>
<dbReference type="PANTHER" id="PTHR42707">
    <property type="entry name" value="ACYL-COA DEHYDROGENASE"/>
    <property type="match status" value="1"/>
</dbReference>
<evidence type="ECO:0000259" key="7">
    <source>
        <dbReference type="Pfam" id="PF02770"/>
    </source>
</evidence>
<sequence length="554" mass="60793">MSFFQDPPRLGNQYDDDALLRSYLDRSLPQEMKAGLEDEFRELGELSGGYFYEFQLRDRLNEPELTQWNAWGHRVDHIEVSPLWKEAEALTAKRGLVAVAYEQKHGDRSRLHQFALNYLIQPSLDIYSCPLAMTDGAARTLLSLDNPELVARALPHLTSRDPATFWTSGQWMTERTGGSDVGLTQTVARQGPEGWRLYGTKWFTSATTAQMALTLARPEGNGAGGKGLALFFVETRGADGRMNGIQINRLKDKLGTRKVPTAELTLDGALAVPVAGLTDGIRNMASMLNVTRTWNAVASTWMMRRALALARDFAKRRVQFGAPLSEKPLHVDTLAGLEAEFHGGFLLAFRAAELLGKMEARTATEEELLLQRLVTPLAKLTTGRQTVHVTSEVVESFGGAGYVEDTGVPRLLADAQVLSIWEGTTNVLSLDTLRAMAKAGSLEALYADAERRLATAKDAGLRPSVAAAQDALEKARVWVTKAMENPAAVEAGARRFALTLGRTYELALLVEHAQWCLEHGHGPRAMAAARRLTRNGVDLIADMDLDDAKLLASP</sequence>
<dbReference type="Gene3D" id="6.10.250.600">
    <property type="match status" value="1"/>
</dbReference>
<name>A0A250IQT5_9BACT</name>
<dbReference type="Pfam" id="PF02770">
    <property type="entry name" value="Acyl-CoA_dh_M"/>
    <property type="match status" value="1"/>
</dbReference>
<evidence type="ECO:0000259" key="8">
    <source>
        <dbReference type="Pfam" id="PF18158"/>
    </source>
</evidence>
<keyword evidence="5" id="KW-0560">Oxidoreductase</keyword>
<dbReference type="Pfam" id="PF18158">
    <property type="entry name" value="AidB_N"/>
    <property type="match status" value="1"/>
</dbReference>
<feature type="domain" description="Acyl-CoA oxidase/dehydrogenase middle" evidence="7">
    <location>
        <begin position="170"/>
        <end position="267"/>
    </location>
</feature>
<evidence type="ECO:0000256" key="5">
    <source>
        <dbReference type="RuleBase" id="RU362125"/>
    </source>
</evidence>
<feature type="domain" description="Acyl-CoA dehydrogenase/oxidase C-terminal" evidence="6">
    <location>
        <begin position="279"/>
        <end position="434"/>
    </location>
</feature>
<feature type="domain" description="Acyl-CoA dehydrogenase 11-like C-terminal" evidence="9">
    <location>
        <begin position="442"/>
        <end position="531"/>
    </location>
</feature>
<evidence type="ECO:0000259" key="9">
    <source>
        <dbReference type="Pfam" id="PF22217"/>
    </source>
</evidence>
<evidence type="ECO:0000256" key="3">
    <source>
        <dbReference type="ARBA" id="ARBA00022630"/>
    </source>
</evidence>
<organism evidence="10 11">
    <name type="scientific">Melittangium boletus DSM 14713</name>
    <dbReference type="NCBI Taxonomy" id="1294270"/>
    <lineage>
        <taxon>Bacteria</taxon>
        <taxon>Pseudomonadati</taxon>
        <taxon>Myxococcota</taxon>
        <taxon>Myxococcia</taxon>
        <taxon>Myxococcales</taxon>
        <taxon>Cystobacterineae</taxon>
        <taxon>Archangiaceae</taxon>
        <taxon>Melittangium</taxon>
    </lineage>
</organism>
<dbReference type="InterPro" id="IPR006089">
    <property type="entry name" value="Acyl-CoA_DH_CS"/>
</dbReference>
<keyword evidence="4 5" id="KW-0274">FAD</keyword>
<comment type="similarity">
    <text evidence="2 5">Belongs to the acyl-CoA dehydrogenase family.</text>
</comment>
<accession>A0A250IQT5</accession>
<dbReference type="PANTHER" id="PTHR42707:SF2">
    <property type="entry name" value="ACD11 DEHYDROGENASE"/>
    <property type="match status" value="1"/>
</dbReference>
<dbReference type="InterPro" id="IPR053998">
    <property type="entry name" value="ACDH-11_C"/>
</dbReference>
<gene>
    <name evidence="10" type="ORF">MEBOL_007595</name>
</gene>
<dbReference type="Gene3D" id="1.20.140.10">
    <property type="entry name" value="Butyryl-CoA Dehydrogenase, subunit A, domain 3"/>
    <property type="match status" value="1"/>
</dbReference>